<feature type="compositionally biased region" description="Basic residues" evidence="1">
    <location>
        <begin position="1"/>
        <end position="18"/>
    </location>
</feature>
<dbReference type="GO" id="GO:0048312">
    <property type="term" value="P:intracellular distribution of mitochondria"/>
    <property type="evidence" value="ECO:0007669"/>
    <property type="project" value="TreeGrafter"/>
</dbReference>
<dbReference type="Proteomes" id="UP001224775">
    <property type="component" value="Unassembled WGS sequence"/>
</dbReference>
<dbReference type="GO" id="GO:0005874">
    <property type="term" value="C:microtubule"/>
    <property type="evidence" value="ECO:0007669"/>
    <property type="project" value="TreeGrafter"/>
</dbReference>
<evidence type="ECO:0000259" key="2">
    <source>
        <dbReference type="Pfam" id="PF00350"/>
    </source>
</evidence>
<comment type="caution">
    <text evidence="3">The sequence shown here is derived from an EMBL/GenBank/DDBJ whole genome shotgun (WGS) entry which is preliminary data.</text>
</comment>
<feature type="region of interest" description="Disordered" evidence="1">
    <location>
        <begin position="1"/>
        <end position="39"/>
    </location>
</feature>
<gene>
    <name evidence="3" type="ORF">QTG54_016792</name>
</gene>
<dbReference type="PANTHER" id="PTHR11566:SF21">
    <property type="entry name" value="DYNAMIN RELATED PROTEIN 1, ISOFORM A"/>
    <property type="match status" value="1"/>
</dbReference>
<evidence type="ECO:0000313" key="3">
    <source>
        <dbReference type="EMBL" id="KAK1732509.1"/>
    </source>
</evidence>
<organism evidence="3 4">
    <name type="scientific">Skeletonema marinoi</name>
    <dbReference type="NCBI Taxonomy" id="267567"/>
    <lineage>
        <taxon>Eukaryota</taxon>
        <taxon>Sar</taxon>
        <taxon>Stramenopiles</taxon>
        <taxon>Ochrophyta</taxon>
        <taxon>Bacillariophyta</taxon>
        <taxon>Coscinodiscophyceae</taxon>
        <taxon>Thalassiosirophycidae</taxon>
        <taxon>Thalassiosirales</taxon>
        <taxon>Skeletonemataceae</taxon>
        <taxon>Skeletonema</taxon>
        <taxon>Skeletonema marinoi-dohrnii complex</taxon>
    </lineage>
</organism>
<keyword evidence="4" id="KW-1185">Reference proteome</keyword>
<evidence type="ECO:0000313" key="4">
    <source>
        <dbReference type="Proteomes" id="UP001224775"/>
    </source>
</evidence>
<feature type="domain" description="Dynamin N-terminal" evidence="2">
    <location>
        <begin position="82"/>
        <end position="234"/>
    </location>
</feature>
<evidence type="ECO:0000256" key="1">
    <source>
        <dbReference type="SAM" id="MobiDB-lite"/>
    </source>
</evidence>
<dbReference type="GO" id="GO:0000266">
    <property type="term" value="P:mitochondrial fission"/>
    <property type="evidence" value="ECO:0007669"/>
    <property type="project" value="TreeGrafter"/>
</dbReference>
<dbReference type="PANTHER" id="PTHR11566">
    <property type="entry name" value="DYNAMIN"/>
    <property type="match status" value="1"/>
</dbReference>
<dbReference type="Pfam" id="PF00350">
    <property type="entry name" value="Dynamin_N"/>
    <property type="match status" value="1"/>
</dbReference>
<dbReference type="SUPFAM" id="SSF52540">
    <property type="entry name" value="P-loop containing nucleoside triphosphate hydrolases"/>
    <property type="match status" value="1"/>
</dbReference>
<dbReference type="GO" id="GO:0008017">
    <property type="term" value="F:microtubule binding"/>
    <property type="evidence" value="ECO:0007669"/>
    <property type="project" value="TreeGrafter"/>
</dbReference>
<protein>
    <submittedName>
        <fullName evidence="3">P-loop NTPase family protein</fullName>
    </submittedName>
</protein>
<dbReference type="GO" id="GO:0005739">
    <property type="term" value="C:mitochondrion"/>
    <property type="evidence" value="ECO:0007669"/>
    <property type="project" value="TreeGrafter"/>
</dbReference>
<dbReference type="InterPro" id="IPR045063">
    <property type="entry name" value="Dynamin_N"/>
</dbReference>
<dbReference type="GO" id="GO:0003924">
    <property type="term" value="F:GTPase activity"/>
    <property type="evidence" value="ECO:0007669"/>
    <property type="project" value="TreeGrafter"/>
</dbReference>
<dbReference type="GO" id="GO:0016559">
    <property type="term" value="P:peroxisome fission"/>
    <property type="evidence" value="ECO:0007669"/>
    <property type="project" value="TreeGrafter"/>
</dbReference>
<accession>A0AAD9D4B2</accession>
<dbReference type="GO" id="GO:0016020">
    <property type="term" value="C:membrane"/>
    <property type="evidence" value="ECO:0007669"/>
    <property type="project" value="TreeGrafter"/>
</dbReference>
<dbReference type="Gene3D" id="3.40.50.300">
    <property type="entry name" value="P-loop containing nucleotide triphosphate hydrolases"/>
    <property type="match status" value="1"/>
</dbReference>
<dbReference type="InterPro" id="IPR022812">
    <property type="entry name" value="Dynamin"/>
</dbReference>
<dbReference type="EMBL" id="JATAAI010000065">
    <property type="protein sequence ID" value="KAK1732509.1"/>
    <property type="molecule type" value="Genomic_DNA"/>
</dbReference>
<name>A0AAD9D4B2_9STRA</name>
<dbReference type="AlphaFoldDB" id="A0AAD9D4B2"/>
<dbReference type="GO" id="GO:0006897">
    <property type="term" value="P:endocytosis"/>
    <property type="evidence" value="ECO:0007669"/>
    <property type="project" value="TreeGrafter"/>
</dbReference>
<dbReference type="InterPro" id="IPR027417">
    <property type="entry name" value="P-loop_NTPase"/>
</dbReference>
<sequence>MSNDRRTKRYERRQKKAQAKALAAEHDGGQIETNGARGNNASDEKFAKLLSQNEDDLLTFVADINKLYQDKLDKPAPFVTFVICGMQSAGKSTIMERFMNAPVNIVQEGTGTRCPLDTTCIHVSNLSVPTCELSGKELDGSPLTGLTIEEAFVAITEHNRALASKDTFSSESLKLVYRANNVQNMCFVDTPGIISNKSTGQDNRDAIKKILRDTMKKPRSKLCVLVEPKEFSTNAIIDFCDKTFESTTNGRDWKADAIVVMTKYDKNLEDSRTTNKANKFFSEYHDLGIFPYVSITPTLDREDLQPDQLFLKRKQLLENATAYEEEKFEGWIAAHANYRQEDPENPQLSPEIASRIGFSAAKNKMREVMLLDTAARLPEVLKSIREELTKCRNEKEILEGKRKYRNPDYLKRKVGDLLQRACKRVGAYLDGDLEAAVKFPESLMDLDDELDREDESEWADRTLGSVASVEDEEKWRELIHTLIEREEGLPDYVYAEKKFIGGKQFQRAKELMKAAMLESFPNVGEMKDYVASGAGYLQGGLLRENWERATLSIVKTTSKTAMHPGINFFIKHAGSIFRNLFQVALKDINQLPETKHLFDICPGMESFVSLKFDDMVWALMESAAANTHLAIEPYYSCLDPNLPNFRPPEHDTDEEDEEVDLNESIVSKLASMFRKTLDDTVTKQLLRDRGRERASEKRKFLAEKRASMINEEETDEIIKSAFQYLLSLHEFIETILNFQTNYCLYNAFKEELESFSRVVSDSDWTEMLPQDDSLDAMIDDLDDKINGLKGSLDSVNKMQMKF</sequence>
<reference evidence="3" key="1">
    <citation type="submission" date="2023-06" db="EMBL/GenBank/DDBJ databases">
        <title>Survivors Of The Sea: Transcriptome response of Skeletonema marinoi to long-term dormancy.</title>
        <authorList>
            <person name="Pinder M.I.M."/>
            <person name="Kourtchenko O."/>
            <person name="Robertson E.K."/>
            <person name="Larsson T."/>
            <person name="Maumus F."/>
            <person name="Osuna-Cruz C.M."/>
            <person name="Vancaester E."/>
            <person name="Stenow R."/>
            <person name="Vandepoele K."/>
            <person name="Ploug H."/>
            <person name="Bruchert V."/>
            <person name="Godhe A."/>
            <person name="Topel M."/>
        </authorList>
    </citation>
    <scope>NUCLEOTIDE SEQUENCE</scope>
    <source>
        <strain evidence="3">R05AC</strain>
    </source>
</reference>
<proteinExistence type="predicted"/>